<keyword evidence="5 8" id="KW-1133">Transmembrane helix</keyword>
<dbReference type="InterPro" id="IPR011014">
    <property type="entry name" value="MscS_channel_TM-2"/>
</dbReference>
<dbReference type="InterPro" id="IPR045276">
    <property type="entry name" value="YbiO_bact"/>
</dbReference>
<reference evidence="11 12" key="1">
    <citation type="submission" date="2018-06" db="EMBL/GenBank/DDBJ databases">
        <authorList>
            <consortium name="Pathogen Informatics"/>
            <person name="Doyle S."/>
        </authorList>
    </citation>
    <scope>NUCLEOTIDE SEQUENCE [LARGE SCALE GENOMIC DNA]</scope>
    <source>
        <strain evidence="11 12">NCTC4670</strain>
    </source>
</reference>
<dbReference type="AlphaFoldDB" id="A0A380JYX7"/>
<feature type="transmembrane region" description="Helical" evidence="8">
    <location>
        <begin position="73"/>
        <end position="92"/>
    </location>
</feature>
<dbReference type="Gene3D" id="2.30.30.60">
    <property type="match status" value="1"/>
</dbReference>
<dbReference type="InterPro" id="IPR011066">
    <property type="entry name" value="MscS_channel_C_sf"/>
</dbReference>
<evidence type="ECO:0000256" key="2">
    <source>
        <dbReference type="ARBA" id="ARBA00008017"/>
    </source>
</evidence>
<keyword evidence="6 8" id="KW-0472">Membrane</keyword>
<organism evidence="11 12">
    <name type="scientific">Streptococcus dysgalactiae subsp. dysgalactiae</name>
    <dbReference type="NCBI Taxonomy" id="99822"/>
    <lineage>
        <taxon>Bacteria</taxon>
        <taxon>Bacillati</taxon>
        <taxon>Bacillota</taxon>
        <taxon>Bacilli</taxon>
        <taxon>Lactobacillales</taxon>
        <taxon>Streptococcaceae</taxon>
        <taxon>Streptococcus</taxon>
    </lineage>
</organism>
<feature type="domain" description="Mechanosensitive ion channel transmembrane helices 2/3" evidence="10">
    <location>
        <begin position="72"/>
        <end position="113"/>
    </location>
</feature>
<keyword evidence="3" id="KW-1003">Cell membrane</keyword>
<keyword evidence="4 8" id="KW-0812">Transmembrane</keyword>
<dbReference type="Proteomes" id="UP000254797">
    <property type="component" value="Unassembled WGS sequence"/>
</dbReference>
<evidence type="ECO:0000256" key="4">
    <source>
        <dbReference type="ARBA" id="ARBA00022692"/>
    </source>
</evidence>
<evidence type="ECO:0000256" key="6">
    <source>
        <dbReference type="ARBA" id="ARBA00023136"/>
    </source>
</evidence>
<evidence type="ECO:0000256" key="7">
    <source>
        <dbReference type="ARBA" id="ARBA00059688"/>
    </source>
</evidence>
<dbReference type="PANTHER" id="PTHR30460">
    <property type="entry name" value="MODERATE CONDUCTANCE MECHANOSENSITIVE CHANNEL YBIO"/>
    <property type="match status" value="1"/>
</dbReference>
<dbReference type="PANTHER" id="PTHR30460:SF0">
    <property type="entry name" value="MODERATE CONDUCTANCE MECHANOSENSITIVE CHANNEL YBIO"/>
    <property type="match status" value="1"/>
</dbReference>
<dbReference type="Gene3D" id="1.10.287.1260">
    <property type="match status" value="1"/>
</dbReference>
<evidence type="ECO:0000256" key="1">
    <source>
        <dbReference type="ARBA" id="ARBA00004651"/>
    </source>
</evidence>
<dbReference type="Gene3D" id="3.30.70.100">
    <property type="match status" value="1"/>
</dbReference>
<evidence type="ECO:0000259" key="10">
    <source>
        <dbReference type="Pfam" id="PF21088"/>
    </source>
</evidence>
<dbReference type="GO" id="GO:0005886">
    <property type="term" value="C:plasma membrane"/>
    <property type="evidence" value="ECO:0007669"/>
    <property type="project" value="UniProtKB-SubCell"/>
</dbReference>
<evidence type="ECO:0000256" key="3">
    <source>
        <dbReference type="ARBA" id="ARBA00022475"/>
    </source>
</evidence>
<dbReference type="SUPFAM" id="SSF82861">
    <property type="entry name" value="Mechanosensitive channel protein MscS (YggB), transmembrane region"/>
    <property type="match status" value="1"/>
</dbReference>
<sequence>MTVIFRYLEQFHIEDISLAIFSKLVSLILLLIFFAILKRVSNYLFEKTIAKSFSYSRQSEARQKTLSKLTHNILNYMLYFLLIYWLLSLFGIPVSSLLAGAGIAGVAIGLGAQGFLSDVVNGFFILFENQFEVGDYVAISGIEGTISGVGIRTTQVRGFDGTLHYIPNRSITVVSNKSRGNMRALIEIPLYSTVDLSQVTKIIEAVNERELPNYPQIVGKPNILGPQTNPNGQFTFRVTIFTENGQQFMIYHTFYRLYQEALIKEGISLPTAISYPTAPQS</sequence>
<dbReference type="SUPFAM" id="SSF50182">
    <property type="entry name" value="Sm-like ribonucleoproteins"/>
    <property type="match status" value="1"/>
</dbReference>
<dbReference type="Pfam" id="PF00924">
    <property type="entry name" value="MS_channel_2nd"/>
    <property type="match status" value="1"/>
</dbReference>
<accession>A0A380JYX7</accession>
<evidence type="ECO:0000313" key="12">
    <source>
        <dbReference type="Proteomes" id="UP000254797"/>
    </source>
</evidence>
<dbReference type="GO" id="GO:0008381">
    <property type="term" value="F:mechanosensitive monoatomic ion channel activity"/>
    <property type="evidence" value="ECO:0007669"/>
    <property type="project" value="InterPro"/>
</dbReference>
<feature type="transmembrane region" description="Helical" evidence="8">
    <location>
        <begin position="16"/>
        <end position="37"/>
    </location>
</feature>
<dbReference type="Pfam" id="PF21088">
    <property type="entry name" value="MS_channel_1st"/>
    <property type="match status" value="1"/>
</dbReference>
<protein>
    <submittedName>
        <fullName evidence="11">Potassium efflux system/small-conductance mechanosensitive channel</fullName>
    </submittedName>
</protein>
<comment type="function">
    <text evidence="7">May play a role in resistance to osmotic downshock.</text>
</comment>
<evidence type="ECO:0000256" key="8">
    <source>
        <dbReference type="SAM" id="Phobius"/>
    </source>
</evidence>
<feature type="domain" description="Mechanosensitive ion channel MscS" evidence="9">
    <location>
        <begin position="116"/>
        <end position="178"/>
    </location>
</feature>
<comment type="similarity">
    <text evidence="2">Belongs to the MscS (TC 1.A.23) family.</text>
</comment>
<dbReference type="InterPro" id="IPR010920">
    <property type="entry name" value="LSM_dom_sf"/>
</dbReference>
<dbReference type="InterPro" id="IPR006685">
    <property type="entry name" value="MscS_channel_2nd"/>
</dbReference>
<dbReference type="SUPFAM" id="SSF82689">
    <property type="entry name" value="Mechanosensitive channel protein MscS (YggB), C-terminal domain"/>
    <property type="match status" value="1"/>
</dbReference>
<gene>
    <name evidence="11" type="primary">ynaI</name>
    <name evidence="11" type="ORF">NCTC4670_02054</name>
</gene>
<name>A0A380JYX7_STRDY</name>
<dbReference type="InterPro" id="IPR049142">
    <property type="entry name" value="MS_channel_1st"/>
</dbReference>
<dbReference type="EMBL" id="UHFG01000004">
    <property type="protein sequence ID" value="SUN51530.1"/>
    <property type="molecule type" value="Genomic_DNA"/>
</dbReference>
<feature type="transmembrane region" description="Helical" evidence="8">
    <location>
        <begin position="98"/>
        <end position="116"/>
    </location>
</feature>
<dbReference type="RefSeq" id="WP_115246709.1">
    <property type="nucleotide sequence ID" value="NZ_JAIEZZ010000016.1"/>
</dbReference>
<dbReference type="InterPro" id="IPR023408">
    <property type="entry name" value="MscS_beta-dom_sf"/>
</dbReference>
<evidence type="ECO:0000256" key="5">
    <source>
        <dbReference type="ARBA" id="ARBA00022989"/>
    </source>
</evidence>
<comment type="subcellular location">
    <subcellularLocation>
        <location evidence="1">Cell membrane</location>
        <topology evidence="1">Multi-pass membrane protein</topology>
    </subcellularLocation>
</comment>
<dbReference type="FunFam" id="2.30.30.60:FF:000001">
    <property type="entry name" value="MscS Mechanosensitive ion channel"/>
    <property type="match status" value="1"/>
</dbReference>
<evidence type="ECO:0000259" key="9">
    <source>
        <dbReference type="Pfam" id="PF00924"/>
    </source>
</evidence>
<evidence type="ECO:0000313" key="11">
    <source>
        <dbReference type="EMBL" id="SUN51530.1"/>
    </source>
</evidence>
<proteinExistence type="inferred from homology"/>